<reference evidence="1" key="2">
    <citation type="submission" date="2020-05" db="UniProtKB">
        <authorList>
            <consortium name="EnsemblMetazoa"/>
        </authorList>
    </citation>
    <scope>IDENTIFICATION</scope>
    <source>
        <strain evidence="1">IAEA</strain>
    </source>
</reference>
<evidence type="ECO:0000313" key="1">
    <source>
        <dbReference type="EnsemblMetazoa" id="GBRI008439-PA"/>
    </source>
</evidence>
<keyword evidence="2" id="KW-1185">Reference proteome</keyword>
<dbReference type="Proteomes" id="UP000091820">
    <property type="component" value="Unassembled WGS sequence"/>
</dbReference>
<evidence type="ECO:0000313" key="2">
    <source>
        <dbReference type="Proteomes" id="UP000091820"/>
    </source>
</evidence>
<dbReference type="EnsemblMetazoa" id="GBRI008439-RA">
    <property type="protein sequence ID" value="GBRI008439-PA"/>
    <property type="gene ID" value="GBRI008439"/>
</dbReference>
<name>A0A1A9W6Z6_9MUSC</name>
<proteinExistence type="predicted"/>
<dbReference type="VEuPathDB" id="VectorBase:GBRI008439"/>
<reference evidence="2" key="1">
    <citation type="submission" date="2014-03" db="EMBL/GenBank/DDBJ databases">
        <authorList>
            <person name="Aksoy S."/>
            <person name="Warren W."/>
            <person name="Wilson R.K."/>
        </authorList>
    </citation>
    <scope>NUCLEOTIDE SEQUENCE [LARGE SCALE GENOMIC DNA]</scope>
    <source>
        <strain evidence="2">IAEA</strain>
    </source>
</reference>
<sequence>MLSWHETLIRQDSLTAAASAACAKVKQYVPNAHVYQYVPVIQEIAKSQSQQSQHLPPPLNKPYYLP</sequence>
<accession>A0A1A9W6Z6</accession>
<protein>
    <submittedName>
        <fullName evidence="1">Uncharacterized protein</fullName>
    </submittedName>
</protein>
<organism evidence="1 2">
    <name type="scientific">Glossina brevipalpis</name>
    <dbReference type="NCBI Taxonomy" id="37001"/>
    <lineage>
        <taxon>Eukaryota</taxon>
        <taxon>Metazoa</taxon>
        <taxon>Ecdysozoa</taxon>
        <taxon>Arthropoda</taxon>
        <taxon>Hexapoda</taxon>
        <taxon>Insecta</taxon>
        <taxon>Pterygota</taxon>
        <taxon>Neoptera</taxon>
        <taxon>Endopterygota</taxon>
        <taxon>Diptera</taxon>
        <taxon>Brachycera</taxon>
        <taxon>Muscomorpha</taxon>
        <taxon>Hippoboscoidea</taxon>
        <taxon>Glossinidae</taxon>
        <taxon>Glossina</taxon>
    </lineage>
</organism>
<dbReference type="AlphaFoldDB" id="A0A1A9W6Z6"/>